<proteinExistence type="predicted"/>
<reference evidence="1" key="1">
    <citation type="journal article" date="2020" name="mSystems">
        <title>Genome- and Community-Level Interaction Insights into Carbon Utilization and Element Cycling Functions of Hydrothermarchaeota in Hydrothermal Sediment.</title>
        <authorList>
            <person name="Zhou Z."/>
            <person name="Liu Y."/>
            <person name="Xu W."/>
            <person name="Pan J."/>
            <person name="Luo Z.H."/>
            <person name="Li M."/>
        </authorList>
    </citation>
    <scope>NUCLEOTIDE SEQUENCE [LARGE SCALE GENOMIC DNA]</scope>
    <source>
        <strain evidence="1">HyVt-93</strain>
    </source>
</reference>
<dbReference type="AlphaFoldDB" id="A0A7C5K0V1"/>
<dbReference type="EMBL" id="DRTU01000168">
    <property type="protein sequence ID" value="HHI00593.1"/>
    <property type="molecule type" value="Genomic_DNA"/>
</dbReference>
<protein>
    <submittedName>
        <fullName evidence="1">Uncharacterized protein</fullName>
    </submittedName>
</protein>
<evidence type="ECO:0000313" key="1">
    <source>
        <dbReference type="EMBL" id="HHI00593.1"/>
    </source>
</evidence>
<gene>
    <name evidence="1" type="ORF">ENL40_03835</name>
</gene>
<sequence>MTNEHERALHMWKEELEAGKEKEVRFLTDGGATYTLLPKVAGNLNTKREHILVLADGSEMKRKSEFYIILPQGEAHTPVILGG</sequence>
<organism evidence="1">
    <name type="scientific">Thermococcus litoralis</name>
    <dbReference type="NCBI Taxonomy" id="2265"/>
    <lineage>
        <taxon>Archaea</taxon>
        <taxon>Methanobacteriati</taxon>
        <taxon>Methanobacteriota</taxon>
        <taxon>Thermococci</taxon>
        <taxon>Thermococcales</taxon>
        <taxon>Thermococcaceae</taxon>
        <taxon>Thermococcus</taxon>
    </lineage>
</organism>
<dbReference type="Proteomes" id="UP000886217">
    <property type="component" value="Unassembled WGS sequence"/>
</dbReference>
<name>A0A7C5K0V1_THELI</name>
<accession>A0A7C5K0V1</accession>
<comment type="caution">
    <text evidence="1">The sequence shown here is derived from an EMBL/GenBank/DDBJ whole genome shotgun (WGS) entry which is preliminary data.</text>
</comment>